<dbReference type="PROSITE" id="PS50878">
    <property type="entry name" value="RT_POL"/>
    <property type="match status" value="1"/>
</dbReference>
<evidence type="ECO:0000256" key="1">
    <source>
        <dbReference type="SAM" id="MobiDB-lite"/>
    </source>
</evidence>
<evidence type="ECO:0000313" key="4">
    <source>
        <dbReference type="Proteomes" id="UP000236291"/>
    </source>
</evidence>
<feature type="domain" description="Reverse transcriptase" evidence="2">
    <location>
        <begin position="449"/>
        <end position="725"/>
    </location>
</feature>
<dbReference type="CDD" id="cd01650">
    <property type="entry name" value="RT_nLTR_like"/>
    <property type="match status" value="1"/>
</dbReference>
<reference evidence="3 4" key="2">
    <citation type="journal article" date="2017" name="Front. Plant Sci.">
        <title>Gene Classification and Mining of Molecular Markers Useful in Red Clover (Trifolium pratense) Breeding.</title>
        <authorList>
            <person name="Istvanek J."/>
            <person name="Dluhosova J."/>
            <person name="Dluhos P."/>
            <person name="Patkova L."/>
            <person name="Nedelnik J."/>
            <person name="Repkova J."/>
        </authorList>
    </citation>
    <scope>NUCLEOTIDE SEQUENCE [LARGE SCALE GENOMIC DNA]</scope>
    <source>
        <strain evidence="4">cv. Tatra</strain>
        <tissue evidence="3">Young leaves</tissue>
    </source>
</reference>
<protein>
    <submittedName>
        <fullName evidence="3">Ribonuclease H</fullName>
    </submittedName>
</protein>
<sequence length="839" mass="95516">DRTDLGTKEPEITQQNQNDSGKNDETVLSPTALLKAQDNQLEEELNDNLRIENDKELNATASLNSFVDDTQNQLINVSVSSASDESRQTPERVLKDMAFLKESWNNMAETEEETHQVLEETDKNLDNNDDGDFNVILGAHEHRGRISPARLPMDEFQAWTDSFQLFHLPTRGAEFTWNNGRGGSRHTEKRLDRAVCNQAWLDLGCVSVTTLTKHKSDHSPLLLEYQLTTTSFASHFKFMRMWSLHPDCRNIILNCWNTVIVGCPMFILSQKLKLLKNKLKIWNKQSFGNVHDFVISTEQKLQHIQDQIQQNGHTVALLAEEKLASNAYEEALNRQEIFWQEKAKLNWHLEGDRNTKYFHRLAKIKTSTKAITSLQDGEHDSLLAEDVIPKLVTNEVNAVLTMLPSHDEVRAAVFALNKDSAPGPDGFGAFFYQHYWDIVKKDVISAVLEFFTSSWILPGFNSNIIALLPKTPNASSIDQYRPIAMANFKFKVISKIIADRLASILPSIVSEEQKGFIHERNIKDCLCIASEATNLLHNKSYGGNLALKIDITKAFDTLDWRFLLKVLKTFGFNEVFCNWILVILQSAYLSVSINGKSHGFFNCSRGVRQGDPLSPLLFCLAEDVLSRSITKLVSQGNLNLIKGTRNFKIPSHSFYADDLLVFCKGNLSGLKTLKDLFDKGKPKTCHLQPVADKIKLKLSAWKAALLSIAGRVQLVRNFIWSGDIDKRKLVTTSWQKICRPYSQEQLHIPDHIRQSLSSTVSDYIFNGHWTFPPQLVQAFPNLNSIISQVTIPMEPSQDRLLWKHTDTGDLQLKEAYHFKMQQFQDLNWAKYIWSCDIPP</sequence>
<organism evidence="3 4">
    <name type="scientific">Trifolium pratense</name>
    <name type="common">Red clover</name>
    <dbReference type="NCBI Taxonomy" id="57577"/>
    <lineage>
        <taxon>Eukaryota</taxon>
        <taxon>Viridiplantae</taxon>
        <taxon>Streptophyta</taxon>
        <taxon>Embryophyta</taxon>
        <taxon>Tracheophyta</taxon>
        <taxon>Spermatophyta</taxon>
        <taxon>Magnoliopsida</taxon>
        <taxon>eudicotyledons</taxon>
        <taxon>Gunneridae</taxon>
        <taxon>Pentapetalae</taxon>
        <taxon>rosids</taxon>
        <taxon>fabids</taxon>
        <taxon>Fabales</taxon>
        <taxon>Fabaceae</taxon>
        <taxon>Papilionoideae</taxon>
        <taxon>50 kb inversion clade</taxon>
        <taxon>NPAAA clade</taxon>
        <taxon>Hologalegina</taxon>
        <taxon>IRL clade</taxon>
        <taxon>Trifolieae</taxon>
        <taxon>Trifolium</taxon>
    </lineage>
</organism>
<dbReference type="InterPro" id="IPR000477">
    <property type="entry name" value="RT_dom"/>
</dbReference>
<dbReference type="SUPFAM" id="SSF56672">
    <property type="entry name" value="DNA/RNA polymerases"/>
    <property type="match status" value="1"/>
</dbReference>
<dbReference type="STRING" id="57577.A0A2K3N9U7"/>
<dbReference type="EMBL" id="ASHM01018211">
    <property type="protein sequence ID" value="PNX99831.1"/>
    <property type="molecule type" value="Genomic_DNA"/>
</dbReference>
<feature type="non-terminal residue" evidence="3">
    <location>
        <position position="839"/>
    </location>
</feature>
<dbReference type="Proteomes" id="UP000236291">
    <property type="component" value="Unassembled WGS sequence"/>
</dbReference>
<feature type="non-terminal residue" evidence="3">
    <location>
        <position position="1"/>
    </location>
</feature>
<dbReference type="PANTHER" id="PTHR31635:SF196">
    <property type="entry name" value="REVERSE TRANSCRIPTASE DOMAIN-CONTAINING PROTEIN-RELATED"/>
    <property type="match status" value="1"/>
</dbReference>
<dbReference type="Gene3D" id="3.60.10.10">
    <property type="entry name" value="Endonuclease/exonuclease/phosphatase"/>
    <property type="match status" value="1"/>
</dbReference>
<dbReference type="InterPro" id="IPR036691">
    <property type="entry name" value="Endo/exonu/phosph_ase_sf"/>
</dbReference>
<dbReference type="InterPro" id="IPR043502">
    <property type="entry name" value="DNA/RNA_pol_sf"/>
</dbReference>
<dbReference type="Pfam" id="PF00078">
    <property type="entry name" value="RVT_1"/>
    <property type="match status" value="1"/>
</dbReference>
<feature type="compositionally biased region" description="Basic and acidic residues" evidence="1">
    <location>
        <begin position="1"/>
        <end position="11"/>
    </location>
</feature>
<evidence type="ECO:0000259" key="2">
    <source>
        <dbReference type="PROSITE" id="PS50878"/>
    </source>
</evidence>
<name>A0A2K3N9U7_TRIPR</name>
<dbReference type="SUPFAM" id="SSF56219">
    <property type="entry name" value="DNase I-like"/>
    <property type="match status" value="1"/>
</dbReference>
<reference evidence="3 4" key="1">
    <citation type="journal article" date="2014" name="Am. J. Bot.">
        <title>Genome assembly and annotation for red clover (Trifolium pratense; Fabaceae).</title>
        <authorList>
            <person name="Istvanek J."/>
            <person name="Jaros M."/>
            <person name="Krenek A."/>
            <person name="Repkova J."/>
        </authorList>
    </citation>
    <scope>NUCLEOTIDE SEQUENCE [LARGE SCALE GENOMIC DNA]</scope>
    <source>
        <strain evidence="4">cv. Tatra</strain>
        <tissue evidence="3">Young leaves</tissue>
    </source>
</reference>
<evidence type="ECO:0000313" key="3">
    <source>
        <dbReference type="EMBL" id="PNX99831.1"/>
    </source>
</evidence>
<dbReference type="PANTHER" id="PTHR31635">
    <property type="entry name" value="REVERSE TRANSCRIPTASE DOMAIN-CONTAINING PROTEIN-RELATED"/>
    <property type="match status" value="1"/>
</dbReference>
<accession>A0A2K3N9U7</accession>
<proteinExistence type="predicted"/>
<feature type="region of interest" description="Disordered" evidence="1">
    <location>
        <begin position="1"/>
        <end position="26"/>
    </location>
</feature>
<dbReference type="AlphaFoldDB" id="A0A2K3N9U7"/>
<comment type="caution">
    <text evidence="3">The sequence shown here is derived from an EMBL/GenBank/DDBJ whole genome shotgun (WGS) entry which is preliminary data.</text>
</comment>
<gene>
    <name evidence="3" type="ORF">L195_g023101</name>
</gene>